<evidence type="ECO:0000313" key="15">
    <source>
        <dbReference type="Proteomes" id="UP000503462"/>
    </source>
</evidence>
<dbReference type="GO" id="GO:0000049">
    <property type="term" value="F:tRNA binding"/>
    <property type="evidence" value="ECO:0007669"/>
    <property type="project" value="UniProtKB-UniRule"/>
</dbReference>
<evidence type="ECO:0000313" key="14">
    <source>
        <dbReference type="EMBL" id="QIW94572.1"/>
    </source>
</evidence>
<evidence type="ECO:0000256" key="12">
    <source>
        <dbReference type="PROSITE-ProRule" id="PRU00958"/>
    </source>
</evidence>
<dbReference type="FunFam" id="3.30.56.70:FF:000001">
    <property type="entry name" value="tRNA (guanine(26)-N(2))-dimethyltransferase"/>
    <property type="match status" value="1"/>
</dbReference>
<dbReference type="Gene3D" id="3.30.56.70">
    <property type="entry name" value="N2,N2-dimethylguanosine tRNA methyltransferase, C-terminal domain"/>
    <property type="match status" value="1"/>
</dbReference>
<evidence type="ECO:0000256" key="3">
    <source>
        <dbReference type="ARBA" id="ARBA00022679"/>
    </source>
</evidence>
<dbReference type="Proteomes" id="UP000503462">
    <property type="component" value="Chromosome 1"/>
</dbReference>
<evidence type="ECO:0000256" key="8">
    <source>
        <dbReference type="ARBA" id="ARBA00051897"/>
    </source>
</evidence>
<gene>
    <name evidence="14" type="ORF">AMS68_000090</name>
</gene>
<dbReference type="InterPro" id="IPR002905">
    <property type="entry name" value="Trm1"/>
</dbReference>
<evidence type="ECO:0000256" key="13">
    <source>
        <dbReference type="SAM" id="MobiDB-lite"/>
    </source>
</evidence>
<dbReference type="InterPro" id="IPR042296">
    <property type="entry name" value="tRNA_met_Trm1_C"/>
</dbReference>
<dbReference type="Gene3D" id="3.40.50.150">
    <property type="entry name" value="Vaccinia Virus protein VP39"/>
    <property type="match status" value="1"/>
</dbReference>
<evidence type="ECO:0000256" key="1">
    <source>
        <dbReference type="ARBA" id="ARBA00022555"/>
    </source>
</evidence>
<keyword evidence="6 12" id="KW-0694">RNA-binding</keyword>
<keyword evidence="4 12" id="KW-0949">S-adenosyl-L-methionine</keyword>
<evidence type="ECO:0000256" key="6">
    <source>
        <dbReference type="ARBA" id="ARBA00022884"/>
    </source>
</evidence>
<dbReference type="AlphaFoldDB" id="A0A6H0XIL8"/>
<dbReference type="InterPro" id="IPR029063">
    <property type="entry name" value="SAM-dependent_MTases_sf"/>
</dbReference>
<feature type="compositionally biased region" description="Basic residues" evidence="13">
    <location>
        <begin position="117"/>
        <end position="127"/>
    </location>
</feature>
<dbReference type="OrthoDB" id="6349953at2759"/>
<evidence type="ECO:0000256" key="2">
    <source>
        <dbReference type="ARBA" id="ARBA00022603"/>
    </source>
</evidence>
<dbReference type="GO" id="GO:0160104">
    <property type="term" value="F:tRNA (guanine(26)-N2)-dimethyltransferase activity"/>
    <property type="evidence" value="ECO:0007669"/>
    <property type="project" value="UniProtKB-EC"/>
</dbReference>
<accession>A0A6H0XIL8</accession>
<evidence type="ECO:0000256" key="10">
    <source>
        <dbReference type="ARBA" id="ARBA00082896"/>
    </source>
</evidence>
<dbReference type="GO" id="GO:0002940">
    <property type="term" value="P:tRNA N2-guanine methylation"/>
    <property type="evidence" value="ECO:0007669"/>
    <property type="project" value="TreeGrafter"/>
</dbReference>
<proteinExistence type="inferred from homology"/>
<keyword evidence="2 12" id="KW-0489">Methyltransferase</keyword>
<evidence type="ECO:0000256" key="4">
    <source>
        <dbReference type="ARBA" id="ARBA00022691"/>
    </source>
</evidence>
<evidence type="ECO:0000256" key="11">
    <source>
        <dbReference type="ARBA" id="ARBA00083299"/>
    </source>
</evidence>
<evidence type="ECO:0000256" key="7">
    <source>
        <dbReference type="ARBA" id="ARBA00039099"/>
    </source>
</evidence>
<dbReference type="PANTHER" id="PTHR10631:SF3">
    <property type="entry name" value="TRNA (GUANINE(26)-N(2))-DIMETHYLTRANSFERASE"/>
    <property type="match status" value="1"/>
</dbReference>
<dbReference type="PROSITE" id="PS51626">
    <property type="entry name" value="SAM_MT_TRM1"/>
    <property type="match status" value="1"/>
</dbReference>
<keyword evidence="15" id="KW-1185">Reference proteome</keyword>
<organism evidence="14 15">
    <name type="scientific">Peltaster fructicola</name>
    <dbReference type="NCBI Taxonomy" id="286661"/>
    <lineage>
        <taxon>Eukaryota</taxon>
        <taxon>Fungi</taxon>
        <taxon>Dikarya</taxon>
        <taxon>Ascomycota</taxon>
        <taxon>Pezizomycotina</taxon>
        <taxon>Dothideomycetes</taxon>
        <taxon>Dothideomycetes incertae sedis</taxon>
        <taxon>Peltaster</taxon>
    </lineage>
</organism>
<sequence length="690" mass="75303">MRVAQGSPLLRLTSAVPKLGAASSWTPGFQAPAHPSAKYAAMSEAAVPLKATPKEGSEDKLEVNDTAAPKAQNVFYNPIQQFNRDLSVLAIKAFGEDLCERRRADWEKSQERFAAKRERRKDNKRKRHEDVQAGEAVKIQRLDGEDAPGADDNDPQLEGSEDHTTTDKSPPATIENDSAVPSEPNGNHTMQQEDRQDGQPDKNGDGEHSKNHKPQSPPFRILDALSATGLRALRYAQEIPFATSIVANDMDRGAVKSIEMHIQHNQLADKIQPSTANALAHMYGVAYPSAASHGPAHVSKKYDVIDLDPYGTAAPFIDASLQALNDGGLLCVTCTDSALFASCGYSEKTFALYGGLPVKGNHCHEAGLRLIAHSIAMTGAKYGLAIEPLLSLSIDFYARLFIRVRRSAADVKFLAGKTMIVYECDHGCGTWTTQLLGRNVAQPTKGESVIYKHSMSQAPTSDKLCEHCGSKMHIAGPMWAGPLHHPGFIEQILKDVRSADKNVYGTTTRLEGMLDTALDELLNTEYIKESKAPNSTIPKIAPASLDPQPFYFTPSAAARAVQCQAPPEAAVKGALRHAGYRATRSHCKGGSVKTNAPWSAVWNIMREWVKQKSPVKVENIRRGSPAWHILRLGDHEEPAGTTKAELNETEKPAILFDEALGRDQTGKKLVRYQANPRENWGPMSRAKGAH</sequence>
<dbReference type="EC" id="2.1.1.216" evidence="7"/>
<dbReference type="SUPFAM" id="SSF53335">
    <property type="entry name" value="S-adenosyl-L-methionine-dependent methyltransferases"/>
    <property type="match status" value="1"/>
</dbReference>
<dbReference type="GO" id="GO:0005634">
    <property type="term" value="C:nucleus"/>
    <property type="evidence" value="ECO:0007669"/>
    <property type="project" value="TreeGrafter"/>
</dbReference>
<name>A0A6H0XIL8_9PEZI</name>
<comment type="similarity">
    <text evidence="12">Belongs to the class I-like SAM-binding methyltransferase superfamily. Trm1 family.</text>
</comment>
<feature type="region of interest" description="Disordered" evidence="13">
    <location>
        <begin position="111"/>
        <end position="219"/>
    </location>
</feature>
<protein>
    <recommendedName>
        <fullName evidence="7">tRNA (guanine(26)-N(2))-dimethyltransferase</fullName>
        <ecNumber evidence="7">2.1.1.216</ecNumber>
    </recommendedName>
    <alternativeName>
        <fullName evidence="10">tRNA 2,2-dimethylguanosine-26 methyltransferase</fullName>
    </alternativeName>
    <alternativeName>
        <fullName evidence="9">tRNA(guanine-26,N(2)-N(2)) methyltransferase</fullName>
    </alternativeName>
    <alternativeName>
        <fullName evidence="11">tRNA(m(2,2)G26)dimethyltransferase</fullName>
    </alternativeName>
</protein>
<evidence type="ECO:0000256" key="5">
    <source>
        <dbReference type="ARBA" id="ARBA00022694"/>
    </source>
</evidence>
<keyword evidence="1 12" id="KW-0820">tRNA-binding</keyword>
<reference evidence="14 15" key="1">
    <citation type="journal article" date="2016" name="Sci. Rep.">
        <title>Peltaster fructicola genome reveals evolution from an invasive phytopathogen to an ectophytic parasite.</title>
        <authorList>
            <person name="Xu C."/>
            <person name="Chen H."/>
            <person name="Gleason M.L."/>
            <person name="Xu J.R."/>
            <person name="Liu H."/>
            <person name="Zhang R."/>
            <person name="Sun G."/>
        </authorList>
    </citation>
    <scope>NUCLEOTIDE SEQUENCE [LARGE SCALE GENOMIC DNA]</scope>
    <source>
        <strain evidence="14 15">LNHT1506</strain>
    </source>
</reference>
<dbReference type="Pfam" id="PF02005">
    <property type="entry name" value="TRM"/>
    <property type="match status" value="2"/>
</dbReference>
<dbReference type="FunFam" id="3.40.50.150:FF:000051">
    <property type="entry name" value="tRNA (guanine(26)-N(2))-dimethyltransferase"/>
    <property type="match status" value="1"/>
</dbReference>
<evidence type="ECO:0000256" key="9">
    <source>
        <dbReference type="ARBA" id="ARBA00077143"/>
    </source>
</evidence>
<keyword evidence="5 12" id="KW-0819">tRNA processing</keyword>
<feature type="compositionally biased region" description="Acidic residues" evidence="13">
    <location>
        <begin position="145"/>
        <end position="155"/>
    </location>
</feature>
<dbReference type="EMBL" id="CP051139">
    <property type="protein sequence ID" value="QIW94572.1"/>
    <property type="molecule type" value="Genomic_DNA"/>
</dbReference>
<dbReference type="PANTHER" id="PTHR10631">
    <property type="entry name" value="N 2 ,N 2 -DIMETHYLGUANOSINE TRNA METHYLTRANSFERASE"/>
    <property type="match status" value="1"/>
</dbReference>
<keyword evidence="3 12" id="KW-0808">Transferase</keyword>
<feature type="compositionally biased region" description="Basic and acidic residues" evidence="13">
    <location>
        <begin position="191"/>
        <end position="209"/>
    </location>
</feature>
<comment type="catalytic activity">
    <reaction evidence="8">
        <text>guanosine(26) in tRNA + 2 S-adenosyl-L-methionine = N(2)-dimethylguanosine(26) in tRNA + 2 S-adenosyl-L-homocysteine + 2 H(+)</text>
        <dbReference type="Rhea" id="RHEA:43140"/>
        <dbReference type="Rhea" id="RHEA-COMP:10359"/>
        <dbReference type="Rhea" id="RHEA-COMP:10360"/>
        <dbReference type="ChEBI" id="CHEBI:15378"/>
        <dbReference type="ChEBI" id="CHEBI:57856"/>
        <dbReference type="ChEBI" id="CHEBI:59789"/>
        <dbReference type="ChEBI" id="CHEBI:74269"/>
        <dbReference type="ChEBI" id="CHEBI:74513"/>
        <dbReference type="EC" id="2.1.1.216"/>
    </reaction>
</comment>